<sequence>PDIPSTASLAAIFLCLATCWLSYRFCCRARTPYAVTRRAFGLRFGIDKTTDDTNQSGEPNRGVYRLLPVNHSGDLELIKDETRQAILSDHEDDYSGSDTEMQENPASRIEPDVNEDPLILGKSLYSRLGKSRKHRSSDRTPGKSGHSRLIDDEEELEEVDLV</sequence>
<accession>A0A8E0VK39</accession>
<keyword evidence="2" id="KW-0472">Membrane</keyword>
<keyword evidence="2" id="KW-0812">Transmembrane</keyword>
<proteinExistence type="predicted"/>
<keyword evidence="2" id="KW-1133">Transmembrane helix</keyword>
<name>A0A8E0VK39_9TREM</name>
<feature type="compositionally biased region" description="Acidic residues" evidence="1">
    <location>
        <begin position="151"/>
        <end position="162"/>
    </location>
</feature>
<feature type="region of interest" description="Disordered" evidence="1">
    <location>
        <begin position="86"/>
        <end position="162"/>
    </location>
</feature>
<dbReference type="Proteomes" id="UP000728185">
    <property type="component" value="Unassembled WGS sequence"/>
</dbReference>
<keyword evidence="4" id="KW-1185">Reference proteome</keyword>
<dbReference type="AlphaFoldDB" id="A0A8E0VK39"/>
<feature type="non-terminal residue" evidence="3">
    <location>
        <position position="1"/>
    </location>
</feature>
<evidence type="ECO:0000313" key="3">
    <source>
        <dbReference type="EMBL" id="KAA0190309.1"/>
    </source>
</evidence>
<evidence type="ECO:0000256" key="2">
    <source>
        <dbReference type="SAM" id="Phobius"/>
    </source>
</evidence>
<protein>
    <submittedName>
        <fullName evidence="3">Uncharacterized protein</fullName>
    </submittedName>
</protein>
<reference evidence="3" key="1">
    <citation type="submission" date="2019-05" db="EMBL/GenBank/DDBJ databases">
        <title>Annotation for the trematode Fasciolopsis buski.</title>
        <authorList>
            <person name="Choi Y.-J."/>
        </authorList>
    </citation>
    <scope>NUCLEOTIDE SEQUENCE</scope>
    <source>
        <strain evidence="3">HT</strain>
        <tissue evidence="3">Whole worm</tissue>
    </source>
</reference>
<feature type="transmembrane region" description="Helical" evidence="2">
    <location>
        <begin position="6"/>
        <end position="23"/>
    </location>
</feature>
<evidence type="ECO:0000256" key="1">
    <source>
        <dbReference type="SAM" id="MobiDB-lite"/>
    </source>
</evidence>
<comment type="caution">
    <text evidence="3">The sequence shown here is derived from an EMBL/GenBank/DDBJ whole genome shotgun (WGS) entry which is preliminary data.</text>
</comment>
<feature type="compositionally biased region" description="Polar residues" evidence="1">
    <location>
        <begin position="96"/>
        <end position="105"/>
    </location>
</feature>
<dbReference type="EMBL" id="LUCM01007207">
    <property type="protein sequence ID" value="KAA0190309.1"/>
    <property type="molecule type" value="Genomic_DNA"/>
</dbReference>
<evidence type="ECO:0000313" key="4">
    <source>
        <dbReference type="Proteomes" id="UP000728185"/>
    </source>
</evidence>
<dbReference type="OrthoDB" id="10514224at2759"/>
<organism evidence="3 4">
    <name type="scientific">Fasciolopsis buskii</name>
    <dbReference type="NCBI Taxonomy" id="27845"/>
    <lineage>
        <taxon>Eukaryota</taxon>
        <taxon>Metazoa</taxon>
        <taxon>Spiralia</taxon>
        <taxon>Lophotrochozoa</taxon>
        <taxon>Platyhelminthes</taxon>
        <taxon>Trematoda</taxon>
        <taxon>Digenea</taxon>
        <taxon>Plagiorchiida</taxon>
        <taxon>Echinostomata</taxon>
        <taxon>Echinostomatoidea</taxon>
        <taxon>Fasciolidae</taxon>
        <taxon>Fasciolopsis</taxon>
    </lineage>
</organism>
<gene>
    <name evidence="3" type="ORF">FBUS_11739</name>
</gene>